<comment type="caution">
    <text evidence="1">The sequence shown here is derived from an EMBL/GenBank/DDBJ whole genome shotgun (WGS) entry which is preliminary data.</text>
</comment>
<dbReference type="OrthoDB" id="10658558at2759"/>
<name>A0A7J5XYB2_DISMA</name>
<evidence type="ECO:0000313" key="1">
    <source>
        <dbReference type="EMBL" id="KAF3842070.1"/>
    </source>
</evidence>
<dbReference type="EMBL" id="JAAKFY010000019">
    <property type="protein sequence ID" value="KAF3842070.1"/>
    <property type="molecule type" value="Genomic_DNA"/>
</dbReference>
<proteinExistence type="predicted"/>
<protein>
    <submittedName>
        <fullName evidence="1">Uncharacterized protein</fullName>
    </submittedName>
</protein>
<evidence type="ECO:0000313" key="2">
    <source>
        <dbReference type="Proteomes" id="UP000518266"/>
    </source>
</evidence>
<dbReference type="AlphaFoldDB" id="A0A7J5XYB2"/>
<sequence length="106" mass="11643">MSLAVISSMLKHYTALKAAICQWLEDTEHQGYEGQQGHAEPQVGHVVLPLGLGQSSGGPKGEAGRSKLDPRTWKLPTIMSPAAQIQPVERLAVLRTQFWCFSMTWA</sequence>
<dbReference type="Proteomes" id="UP000518266">
    <property type="component" value="Unassembled WGS sequence"/>
</dbReference>
<organism evidence="1 2">
    <name type="scientific">Dissostichus mawsoni</name>
    <name type="common">Antarctic cod</name>
    <dbReference type="NCBI Taxonomy" id="36200"/>
    <lineage>
        <taxon>Eukaryota</taxon>
        <taxon>Metazoa</taxon>
        <taxon>Chordata</taxon>
        <taxon>Craniata</taxon>
        <taxon>Vertebrata</taxon>
        <taxon>Euteleostomi</taxon>
        <taxon>Actinopterygii</taxon>
        <taxon>Neopterygii</taxon>
        <taxon>Teleostei</taxon>
        <taxon>Neoteleostei</taxon>
        <taxon>Acanthomorphata</taxon>
        <taxon>Eupercaria</taxon>
        <taxon>Perciformes</taxon>
        <taxon>Notothenioidei</taxon>
        <taxon>Nototheniidae</taxon>
        <taxon>Dissostichus</taxon>
    </lineage>
</organism>
<accession>A0A7J5XYB2</accession>
<reference evidence="1 2" key="1">
    <citation type="submission" date="2020-03" db="EMBL/GenBank/DDBJ databases">
        <title>Dissostichus mawsoni Genome sequencing and assembly.</title>
        <authorList>
            <person name="Park H."/>
        </authorList>
    </citation>
    <scope>NUCLEOTIDE SEQUENCE [LARGE SCALE GENOMIC DNA]</scope>
    <source>
        <strain evidence="1">DM0001</strain>
        <tissue evidence="1">Muscle</tissue>
    </source>
</reference>
<keyword evidence="2" id="KW-1185">Reference proteome</keyword>
<gene>
    <name evidence="1" type="ORF">F7725_024021</name>
</gene>